<evidence type="ECO:0000313" key="2">
    <source>
        <dbReference type="EMBL" id="KAF9492851.1"/>
    </source>
</evidence>
<proteinExistence type="predicted"/>
<protein>
    <submittedName>
        <fullName evidence="2">Uncharacterized protein</fullName>
    </submittedName>
</protein>
<sequence>MNQIHFLSLNKSEGAQRRSAGGRRVCLTPGASGQQASEGKHPLPKVQGSEFSPYMMELDFASLLKDASSPCNLAGGDSDPSPFCHPAEAPRRLRPQLNVHWNASLADAHLDASPADVPYDASNLDAPRNLSRPDALCDVSTTDTPHSAPQLDTLREALTSPRMPDHTHAQAPPVGGTTPGASHRKKAPGARSYKAYKKKKAKEDAYRHSKRISSVKKRVAAMVSAVHHTTTLSSSELPATRDGYTSKNTHRPPKDSDHNWTVQELLGEGFSLVQWDGCTPWPLVDSARRIFAVLAGRPKDKTFEQDCQAVYAKMQTKLLGFDLKETECKHRCGSFPALAVGVSYGNGQREPARLATGETGPNAEGLRRLLNDPAIQRVASYGDSAFQMWAPKLHAYYKGQLDKMYSALPHLHKNFLKSVFPCATFNFGPRVQSIRHRDALNLAHGWCCITALGRFDHTRGGHLILWDAQLVIEFPPHSTILIPSSAILHSNIAVDSEEARASLVQYCAGGIFRWVDNGCRTQAAFERADPVSYQRSMEDRLHSWERGLKMFSLLCEVQQ</sequence>
<organism evidence="2 3">
    <name type="scientific">Pleurotus eryngii</name>
    <name type="common">Boletus of the steppes</name>
    <dbReference type="NCBI Taxonomy" id="5323"/>
    <lineage>
        <taxon>Eukaryota</taxon>
        <taxon>Fungi</taxon>
        <taxon>Dikarya</taxon>
        <taxon>Basidiomycota</taxon>
        <taxon>Agaricomycotina</taxon>
        <taxon>Agaricomycetes</taxon>
        <taxon>Agaricomycetidae</taxon>
        <taxon>Agaricales</taxon>
        <taxon>Pleurotineae</taxon>
        <taxon>Pleurotaceae</taxon>
        <taxon>Pleurotus</taxon>
    </lineage>
</organism>
<dbReference type="EMBL" id="MU154594">
    <property type="protein sequence ID" value="KAF9492851.1"/>
    <property type="molecule type" value="Genomic_DNA"/>
</dbReference>
<dbReference type="AlphaFoldDB" id="A0A9P5ZSF7"/>
<comment type="caution">
    <text evidence="2">The sequence shown here is derived from an EMBL/GenBank/DDBJ whole genome shotgun (WGS) entry which is preliminary data.</text>
</comment>
<dbReference type="Gene3D" id="3.60.130.30">
    <property type="match status" value="1"/>
</dbReference>
<dbReference type="OrthoDB" id="3020801at2759"/>
<feature type="compositionally biased region" description="Polar residues" evidence="1">
    <location>
        <begin position="231"/>
        <end position="247"/>
    </location>
</feature>
<keyword evidence="3" id="KW-1185">Reference proteome</keyword>
<evidence type="ECO:0000313" key="3">
    <source>
        <dbReference type="Proteomes" id="UP000807025"/>
    </source>
</evidence>
<feature type="compositionally biased region" description="Basic residues" evidence="1">
    <location>
        <begin position="182"/>
        <end position="200"/>
    </location>
</feature>
<reference evidence="2" key="1">
    <citation type="submission" date="2020-11" db="EMBL/GenBank/DDBJ databases">
        <authorList>
            <consortium name="DOE Joint Genome Institute"/>
            <person name="Ahrendt S."/>
            <person name="Riley R."/>
            <person name="Andreopoulos W."/>
            <person name="Labutti K."/>
            <person name="Pangilinan J."/>
            <person name="Ruiz-Duenas F.J."/>
            <person name="Barrasa J.M."/>
            <person name="Sanchez-Garcia M."/>
            <person name="Camarero S."/>
            <person name="Miyauchi S."/>
            <person name="Serrano A."/>
            <person name="Linde D."/>
            <person name="Babiker R."/>
            <person name="Drula E."/>
            <person name="Ayuso-Fernandez I."/>
            <person name="Pacheco R."/>
            <person name="Padilla G."/>
            <person name="Ferreira P."/>
            <person name="Barriuso J."/>
            <person name="Kellner H."/>
            <person name="Castanera R."/>
            <person name="Alfaro M."/>
            <person name="Ramirez L."/>
            <person name="Pisabarro A.G."/>
            <person name="Kuo A."/>
            <person name="Tritt A."/>
            <person name="Lipzen A."/>
            <person name="He G."/>
            <person name="Yan M."/>
            <person name="Ng V."/>
            <person name="Cullen D."/>
            <person name="Martin F."/>
            <person name="Rosso M.-N."/>
            <person name="Henrissat B."/>
            <person name="Hibbett D."/>
            <person name="Martinez A.T."/>
            <person name="Grigoriev I.V."/>
        </authorList>
    </citation>
    <scope>NUCLEOTIDE SEQUENCE</scope>
    <source>
        <strain evidence="2">ATCC 90797</strain>
    </source>
</reference>
<name>A0A9P5ZSF7_PLEER</name>
<feature type="region of interest" description="Disordered" evidence="1">
    <location>
        <begin position="231"/>
        <end position="258"/>
    </location>
</feature>
<feature type="region of interest" description="Disordered" evidence="1">
    <location>
        <begin position="1"/>
        <end position="48"/>
    </location>
</feature>
<feature type="region of interest" description="Disordered" evidence="1">
    <location>
        <begin position="161"/>
        <end position="212"/>
    </location>
</feature>
<feature type="compositionally biased region" description="Polar residues" evidence="1">
    <location>
        <begin position="1"/>
        <end position="13"/>
    </location>
</feature>
<gene>
    <name evidence="2" type="ORF">BDN71DRAFT_1572767</name>
</gene>
<dbReference type="Proteomes" id="UP000807025">
    <property type="component" value="Unassembled WGS sequence"/>
</dbReference>
<evidence type="ECO:0000256" key="1">
    <source>
        <dbReference type="SAM" id="MobiDB-lite"/>
    </source>
</evidence>
<accession>A0A9P5ZSF7</accession>